<protein>
    <recommendedName>
        <fullName evidence="2">PGG domain-containing protein</fullName>
    </recommendedName>
</protein>
<organism evidence="3">
    <name type="scientific">Salix viminalis</name>
    <name type="common">Common osier</name>
    <name type="synonym">Basket willow</name>
    <dbReference type="NCBI Taxonomy" id="40686"/>
    <lineage>
        <taxon>Eukaryota</taxon>
        <taxon>Viridiplantae</taxon>
        <taxon>Streptophyta</taxon>
        <taxon>Embryophyta</taxon>
        <taxon>Tracheophyta</taxon>
        <taxon>Spermatophyta</taxon>
        <taxon>Magnoliopsida</taxon>
        <taxon>eudicotyledons</taxon>
        <taxon>Gunneridae</taxon>
        <taxon>Pentapetalae</taxon>
        <taxon>rosids</taxon>
        <taxon>fabids</taxon>
        <taxon>Malpighiales</taxon>
        <taxon>Salicaceae</taxon>
        <taxon>Saliceae</taxon>
        <taxon>Salix</taxon>
    </lineage>
</organism>
<dbReference type="EMBL" id="CAADRP010000391">
    <property type="protein sequence ID" value="VFU27649.1"/>
    <property type="molecule type" value="Genomic_DNA"/>
</dbReference>
<accession>A0A6N2KHG1</accession>
<evidence type="ECO:0000256" key="1">
    <source>
        <dbReference type="SAM" id="MobiDB-lite"/>
    </source>
</evidence>
<dbReference type="AlphaFoldDB" id="A0A6N2KHG1"/>
<dbReference type="InterPro" id="IPR036770">
    <property type="entry name" value="Ankyrin_rpt-contain_sf"/>
</dbReference>
<dbReference type="GO" id="GO:0016020">
    <property type="term" value="C:membrane"/>
    <property type="evidence" value="ECO:0007669"/>
    <property type="project" value="TreeGrafter"/>
</dbReference>
<dbReference type="InterPro" id="IPR026961">
    <property type="entry name" value="PGG_dom"/>
</dbReference>
<dbReference type="Gene3D" id="1.25.40.20">
    <property type="entry name" value="Ankyrin repeat-containing domain"/>
    <property type="match status" value="1"/>
</dbReference>
<dbReference type="SUPFAM" id="SSF48403">
    <property type="entry name" value="Ankyrin repeat"/>
    <property type="match status" value="1"/>
</dbReference>
<evidence type="ECO:0000259" key="2">
    <source>
        <dbReference type="Pfam" id="PF13962"/>
    </source>
</evidence>
<proteinExistence type="predicted"/>
<feature type="domain" description="PGG" evidence="2">
    <location>
        <begin position="369"/>
        <end position="405"/>
    </location>
</feature>
<sequence length="418" mass="46704">MENNFGETPLFTAAGFAKTEIVEFLIGSDLKQCMDDDGRLLHTHRKRTEDDLSILSAAIIGQKFETAYLLLELDTSLASLKDTNQISTLQLLAEMPTAFEGGVPMGICERFIYSCLPSPSPYEVKSKAVSLSQERKKRDLESGQGRYSSGDQGCGSEKNQRGGPLNYLKIRKGGLLERIWDEKRKHVFALAFAESLVEKDESLKVLVTKTDQNKDEENEERDMGGVKYKGFSAVPSLTIKKEIPLFTAARRGIEKIVRLIIERHPHAIDKCDDMGRSILDVAVIYRQQKIFDIIVNEKEKEVPLARMRRVLDKSGNTLLHHVADIKKNSGQVEKVIPSHYVPLLNKEGKTARECFEIAHEEKLEKAQLWIKETSQSCSTVAALVSTVVFAAAYTVPGGSDEKGKPSSSTLLFSDFHCH</sequence>
<dbReference type="PANTHER" id="PTHR24177">
    <property type="entry name" value="CASKIN"/>
    <property type="match status" value="1"/>
</dbReference>
<reference evidence="3" key="1">
    <citation type="submission" date="2019-03" db="EMBL/GenBank/DDBJ databases">
        <authorList>
            <person name="Mank J."/>
            <person name="Almeida P."/>
        </authorList>
    </citation>
    <scope>NUCLEOTIDE SEQUENCE</scope>
    <source>
        <strain evidence="3">78183</strain>
    </source>
</reference>
<dbReference type="PANTHER" id="PTHR24177:SF215">
    <property type="entry name" value="PGG DOMAIN-CONTAINING PROTEIN"/>
    <property type="match status" value="1"/>
</dbReference>
<evidence type="ECO:0000313" key="3">
    <source>
        <dbReference type="EMBL" id="VFU27649.1"/>
    </source>
</evidence>
<dbReference type="Pfam" id="PF13962">
    <property type="entry name" value="PGG"/>
    <property type="match status" value="1"/>
</dbReference>
<gene>
    <name evidence="3" type="ORF">SVIM_LOCUS85278</name>
</gene>
<name>A0A6N2KHG1_SALVM</name>
<feature type="region of interest" description="Disordered" evidence="1">
    <location>
        <begin position="133"/>
        <end position="160"/>
    </location>
</feature>